<name>A0ABR1TSV3_9PEZI</name>
<keyword evidence="3" id="KW-1185">Reference proteome</keyword>
<comment type="caution">
    <text evidence="2">The sequence shown here is derived from an EMBL/GenBank/DDBJ whole genome shotgun (WGS) entry which is preliminary data.</text>
</comment>
<dbReference type="GeneID" id="92095912"/>
<reference evidence="2 3" key="1">
    <citation type="submission" date="2023-01" db="EMBL/GenBank/DDBJ databases">
        <title>Analysis of 21 Apiospora genomes using comparative genomics revels a genus with tremendous synthesis potential of carbohydrate active enzymes and secondary metabolites.</title>
        <authorList>
            <person name="Sorensen T."/>
        </authorList>
    </citation>
    <scope>NUCLEOTIDE SEQUENCE [LARGE SCALE GENOMIC DNA]</scope>
    <source>
        <strain evidence="2 3">CBS 135458</strain>
    </source>
</reference>
<proteinExistence type="predicted"/>
<protein>
    <submittedName>
        <fullName evidence="2">Uncharacterized protein</fullName>
    </submittedName>
</protein>
<dbReference type="RefSeq" id="XP_066711959.1">
    <property type="nucleotide sequence ID" value="XM_066862849.1"/>
</dbReference>
<feature type="compositionally biased region" description="Polar residues" evidence="1">
    <location>
        <begin position="19"/>
        <end position="35"/>
    </location>
</feature>
<organism evidence="2 3">
    <name type="scientific">Apiospora phragmitis</name>
    <dbReference type="NCBI Taxonomy" id="2905665"/>
    <lineage>
        <taxon>Eukaryota</taxon>
        <taxon>Fungi</taxon>
        <taxon>Dikarya</taxon>
        <taxon>Ascomycota</taxon>
        <taxon>Pezizomycotina</taxon>
        <taxon>Sordariomycetes</taxon>
        <taxon>Xylariomycetidae</taxon>
        <taxon>Amphisphaeriales</taxon>
        <taxon>Apiosporaceae</taxon>
        <taxon>Apiospora</taxon>
    </lineage>
</organism>
<gene>
    <name evidence="2" type="ORF">PG994_011440</name>
</gene>
<sequence>MGVGDPNCPVAERLETVYSNTGSESRNIIGQQGPNGQPPVVPPPPSSSQLTSSSLRHHTSLSRRPSRARRSAARNVQDAKTRGWAGRRKQKKAEKELDAASSAAWTDVTWASTAPKDGKAGKGSRCMVM</sequence>
<feature type="compositionally biased region" description="Pro residues" evidence="1">
    <location>
        <begin position="36"/>
        <end position="46"/>
    </location>
</feature>
<feature type="compositionally biased region" description="Basic residues" evidence="1">
    <location>
        <begin position="55"/>
        <end position="72"/>
    </location>
</feature>
<evidence type="ECO:0000313" key="2">
    <source>
        <dbReference type="EMBL" id="KAK8049710.1"/>
    </source>
</evidence>
<evidence type="ECO:0000313" key="3">
    <source>
        <dbReference type="Proteomes" id="UP001480595"/>
    </source>
</evidence>
<dbReference type="EMBL" id="JAQQWL010000011">
    <property type="protein sequence ID" value="KAK8049710.1"/>
    <property type="molecule type" value="Genomic_DNA"/>
</dbReference>
<evidence type="ECO:0000256" key="1">
    <source>
        <dbReference type="SAM" id="MobiDB-lite"/>
    </source>
</evidence>
<dbReference type="Proteomes" id="UP001480595">
    <property type="component" value="Unassembled WGS sequence"/>
</dbReference>
<feature type="region of interest" description="Disordered" evidence="1">
    <location>
        <begin position="19"/>
        <end position="129"/>
    </location>
</feature>
<accession>A0ABR1TSV3</accession>